<gene>
    <name evidence="2" type="ORF">MEUPH1_LOCUS25337</name>
</gene>
<feature type="domain" description="Tc1-like transposase DDE" evidence="1">
    <location>
        <begin position="168"/>
        <end position="305"/>
    </location>
</feature>
<proteinExistence type="predicted"/>
<dbReference type="EMBL" id="CARXXK010000893">
    <property type="protein sequence ID" value="CAI6371319.1"/>
    <property type="molecule type" value="Genomic_DNA"/>
</dbReference>
<name>A0AAV0XUI4_9HEMI</name>
<evidence type="ECO:0000313" key="3">
    <source>
        <dbReference type="Proteomes" id="UP001160148"/>
    </source>
</evidence>
<dbReference type="PANTHER" id="PTHR33939:SF1">
    <property type="entry name" value="DUF4371 DOMAIN-CONTAINING PROTEIN"/>
    <property type="match status" value="1"/>
</dbReference>
<dbReference type="PANTHER" id="PTHR33939">
    <property type="entry name" value="PROTEIN CBG22215"/>
    <property type="match status" value="1"/>
</dbReference>
<dbReference type="InterPro" id="IPR036397">
    <property type="entry name" value="RNaseH_sf"/>
</dbReference>
<dbReference type="Gene3D" id="3.30.420.10">
    <property type="entry name" value="Ribonuclease H-like superfamily/Ribonuclease H"/>
    <property type="match status" value="1"/>
</dbReference>
<dbReference type="Proteomes" id="UP001160148">
    <property type="component" value="Unassembled WGS sequence"/>
</dbReference>
<comment type="caution">
    <text evidence="2">The sequence shown here is derived from an EMBL/GenBank/DDBJ whole genome shotgun (WGS) entry which is preliminary data.</text>
</comment>
<organism evidence="2 3">
    <name type="scientific">Macrosiphum euphorbiae</name>
    <name type="common">potato aphid</name>
    <dbReference type="NCBI Taxonomy" id="13131"/>
    <lineage>
        <taxon>Eukaryota</taxon>
        <taxon>Metazoa</taxon>
        <taxon>Ecdysozoa</taxon>
        <taxon>Arthropoda</taxon>
        <taxon>Hexapoda</taxon>
        <taxon>Insecta</taxon>
        <taxon>Pterygota</taxon>
        <taxon>Neoptera</taxon>
        <taxon>Paraneoptera</taxon>
        <taxon>Hemiptera</taxon>
        <taxon>Sternorrhyncha</taxon>
        <taxon>Aphidomorpha</taxon>
        <taxon>Aphidoidea</taxon>
        <taxon>Aphididae</taxon>
        <taxon>Macrosiphini</taxon>
        <taxon>Macrosiphum</taxon>
    </lineage>
</organism>
<dbReference type="AlphaFoldDB" id="A0AAV0XUI4"/>
<dbReference type="Pfam" id="PF13358">
    <property type="entry name" value="DDE_3"/>
    <property type="match status" value="1"/>
</dbReference>
<reference evidence="2 3" key="1">
    <citation type="submission" date="2023-01" db="EMBL/GenBank/DDBJ databases">
        <authorList>
            <person name="Whitehead M."/>
        </authorList>
    </citation>
    <scope>NUCLEOTIDE SEQUENCE [LARGE SCALE GENOMIC DNA]</scope>
</reference>
<sequence length="356" mass="40864">MIINGYKSKLEANPEISLRQVRTLLSKELGIGITTISNTITEYRNSKTVSSPNRKKIFKNVTDKVDDFDKEAIRRKVHQFWTVYQGYKAIYREEGRPIYYIDETWVNAGDVPIRVWNDTTVTSSRAAFSQGLTTGAVNPTGKGKRLIVCHIGSEDGFVPDSLLCFESKKNTNDYHDEMNGDTFRDWFEGVLPRLKDNAVIVMDNAPYHSVKLEKIPTTAWKKADIIGWLQSKGEVFPNNMIIPELLDIVKRIKPIYSKYAIDELALQHNKTVLRLPPYHCELNPIEIAWSIVKRHVKTNNKSFKLFDNFISHTIDEENKFWSIDDTVDELTAEHTTLVATYGNSDSEDDDFNYLSD</sequence>
<dbReference type="InterPro" id="IPR038717">
    <property type="entry name" value="Tc1-like_DDE_dom"/>
</dbReference>
<evidence type="ECO:0000259" key="1">
    <source>
        <dbReference type="Pfam" id="PF13358"/>
    </source>
</evidence>
<evidence type="ECO:0000313" key="2">
    <source>
        <dbReference type="EMBL" id="CAI6371319.1"/>
    </source>
</evidence>
<accession>A0AAV0XUI4</accession>
<protein>
    <recommendedName>
        <fullName evidence="1">Tc1-like transposase DDE domain-containing protein</fullName>
    </recommendedName>
</protein>
<keyword evidence="3" id="KW-1185">Reference proteome</keyword>
<dbReference type="GO" id="GO:0003676">
    <property type="term" value="F:nucleic acid binding"/>
    <property type="evidence" value="ECO:0007669"/>
    <property type="project" value="InterPro"/>
</dbReference>